<dbReference type="AlphaFoldDB" id="E9GPD5"/>
<dbReference type="HOGENOM" id="CLU_2252726_0_0_1"/>
<dbReference type="KEGG" id="dpx:DAPPUDRAFT_245962"/>
<name>E9GPD5_DAPPU</name>
<reference evidence="1 2" key="1">
    <citation type="journal article" date="2011" name="Science">
        <title>The ecoresponsive genome of Daphnia pulex.</title>
        <authorList>
            <person name="Colbourne J.K."/>
            <person name="Pfrender M.E."/>
            <person name="Gilbert D."/>
            <person name="Thomas W.K."/>
            <person name="Tucker A."/>
            <person name="Oakley T.H."/>
            <person name="Tokishita S."/>
            <person name="Aerts A."/>
            <person name="Arnold G.J."/>
            <person name="Basu M.K."/>
            <person name="Bauer D.J."/>
            <person name="Caceres C.E."/>
            <person name="Carmel L."/>
            <person name="Casola C."/>
            <person name="Choi J.H."/>
            <person name="Detter J.C."/>
            <person name="Dong Q."/>
            <person name="Dusheyko S."/>
            <person name="Eads B.D."/>
            <person name="Frohlich T."/>
            <person name="Geiler-Samerotte K.A."/>
            <person name="Gerlach D."/>
            <person name="Hatcher P."/>
            <person name="Jogdeo S."/>
            <person name="Krijgsveld J."/>
            <person name="Kriventseva E.V."/>
            <person name="Kultz D."/>
            <person name="Laforsch C."/>
            <person name="Lindquist E."/>
            <person name="Lopez J."/>
            <person name="Manak J.R."/>
            <person name="Muller J."/>
            <person name="Pangilinan J."/>
            <person name="Patwardhan R.P."/>
            <person name="Pitluck S."/>
            <person name="Pritham E.J."/>
            <person name="Rechtsteiner A."/>
            <person name="Rho M."/>
            <person name="Rogozin I.B."/>
            <person name="Sakarya O."/>
            <person name="Salamov A."/>
            <person name="Schaack S."/>
            <person name="Shapiro H."/>
            <person name="Shiga Y."/>
            <person name="Skalitzky C."/>
            <person name="Smith Z."/>
            <person name="Souvorov A."/>
            <person name="Sung W."/>
            <person name="Tang Z."/>
            <person name="Tsuchiya D."/>
            <person name="Tu H."/>
            <person name="Vos H."/>
            <person name="Wang M."/>
            <person name="Wolf Y.I."/>
            <person name="Yamagata H."/>
            <person name="Yamada T."/>
            <person name="Ye Y."/>
            <person name="Shaw J.R."/>
            <person name="Andrews J."/>
            <person name="Crease T.J."/>
            <person name="Tang H."/>
            <person name="Lucas S.M."/>
            <person name="Robertson H.M."/>
            <person name="Bork P."/>
            <person name="Koonin E.V."/>
            <person name="Zdobnov E.M."/>
            <person name="Grigoriev I.V."/>
            <person name="Lynch M."/>
            <person name="Boore J.L."/>
        </authorList>
    </citation>
    <scope>NUCLEOTIDE SEQUENCE [LARGE SCALE GENOMIC DNA]</scope>
</reference>
<evidence type="ECO:0000313" key="1">
    <source>
        <dbReference type="EMBL" id="EFX78699.1"/>
    </source>
</evidence>
<dbReference type="Proteomes" id="UP000000305">
    <property type="component" value="Unassembled WGS sequence"/>
</dbReference>
<dbReference type="OrthoDB" id="10580105at2759"/>
<dbReference type="InParanoid" id="E9GPD5"/>
<accession>E9GPD5</accession>
<proteinExistence type="predicted"/>
<dbReference type="EMBL" id="GL732556">
    <property type="protein sequence ID" value="EFX78699.1"/>
    <property type="molecule type" value="Genomic_DNA"/>
</dbReference>
<evidence type="ECO:0000313" key="2">
    <source>
        <dbReference type="Proteomes" id="UP000000305"/>
    </source>
</evidence>
<gene>
    <name evidence="1" type="ORF">DAPPUDRAFT_245962</name>
</gene>
<protein>
    <submittedName>
        <fullName evidence="1">Uncharacterized protein</fullName>
    </submittedName>
</protein>
<sequence length="104" mass="11588">MVDGASKSTRHAEASSADIAADKYVWRQEMLKQTMATNALLKDLIPPKRLITKVLQTYLEQFTTTVENTLSLPLTPIDDVTVLNTALLDMQLSVSLIDKLRLLT</sequence>
<keyword evidence="2" id="KW-1185">Reference proteome</keyword>
<organism evidence="1 2">
    <name type="scientific">Daphnia pulex</name>
    <name type="common">Water flea</name>
    <dbReference type="NCBI Taxonomy" id="6669"/>
    <lineage>
        <taxon>Eukaryota</taxon>
        <taxon>Metazoa</taxon>
        <taxon>Ecdysozoa</taxon>
        <taxon>Arthropoda</taxon>
        <taxon>Crustacea</taxon>
        <taxon>Branchiopoda</taxon>
        <taxon>Diplostraca</taxon>
        <taxon>Cladocera</taxon>
        <taxon>Anomopoda</taxon>
        <taxon>Daphniidae</taxon>
        <taxon>Daphnia</taxon>
    </lineage>
</organism>